<reference evidence="1 2" key="1">
    <citation type="submission" date="2017-06" db="EMBL/GenBank/DDBJ databases">
        <authorList>
            <person name="Kim H.J."/>
            <person name="Triplett B.A."/>
        </authorList>
    </citation>
    <scope>NUCLEOTIDE SEQUENCE [LARGE SCALE GENOMIC DNA]</scope>
    <source>
        <strain evidence="1 2">CGMCC 4.5593</strain>
    </source>
</reference>
<evidence type="ECO:0000313" key="2">
    <source>
        <dbReference type="Proteomes" id="UP000198362"/>
    </source>
</evidence>
<evidence type="ECO:0008006" key="3">
    <source>
        <dbReference type="Google" id="ProtNLM"/>
    </source>
</evidence>
<gene>
    <name evidence="1" type="ORF">SAMN05421812_107165</name>
</gene>
<dbReference type="RefSeq" id="WP_089250717.1">
    <property type="nucleotide sequence ID" value="NZ_FZPH01000007.1"/>
</dbReference>
<evidence type="ECO:0000313" key="1">
    <source>
        <dbReference type="EMBL" id="SNT49027.1"/>
    </source>
</evidence>
<accession>A0A239N1X8</accession>
<dbReference type="Proteomes" id="UP000198362">
    <property type="component" value="Unassembled WGS sequence"/>
</dbReference>
<dbReference type="AlphaFoldDB" id="A0A239N1X8"/>
<organism evidence="1 2">
    <name type="scientific">Asanoa hainanensis</name>
    <dbReference type="NCBI Taxonomy" id="560556"/>
    <lineage>
        <taxon>Bacteria</taxon>
        <taxon>Bacillati</taxon>
        <taxon>Actinomycetota</taxon>
        <taxon>Actinomycetes</taxon>
        <taxon>Micromonosporales</taxon>
        <taxon>Micromonosporaceae</taxon>
        <taxon>Asanoa</taxon>
    </lineage>
</organism>
<protein>
    <recommendedName>
        <fullName evidence="3">Excreted virulence factor EspC, type VII ESX diderm</fullName>
    </recommendedName>
</protein>
<proteinExistence type="predicted"/>
<name>A0A239N1X8_9ACTN</name>
<keyword evidence="2" id="KW-1185">Reference proteome</keyword>
<sequence>MSGFDVQIAQLRSAAKAAGSAADQARVVEPGTGLEAIATALPGGVAAASAPALASTFNQRGQAWAGEIDTWSERVTANADAYAANEDDAKAAFGG</sequence>
<dbReference type="EMBL" id="FZPH01000007">
    <property type="protein sequence ID" value="SNT49027.1"/>
    <property type="molecule type" value="Genomic_DNA"/>
</dbReference>